<evidence type="ECO:0000256" key="6">
    <source>
        <dbReference type="ARBA" id="ARBA00022692"/>
    </source>
</evidence>
<feature type="transmembrane region" description="Helical" evidence="13">
    <location>
        <begin position="33"/>
        <end position="53"/>
    </location>
</feature>
<dbReference type="EMBL" id="VITO01000001">
    <property type="protein sequence ID" value="TWB32137.1"/>
    <property type="molecule type" value="Genomic_DNA"/>
</dbReference>
<evidence type="ECO:0000256" key="4">
    <source>
        <dbReference type="ARBA" id="ARBA00022475"/>
    </source>
</evidence>
<gene>
    <name evidence="15" type="ORF">FBZ88_101509</name>
</gene>
<keyword evidence="6 13" id="KW-0812">Transmembrane</keyword>
<evidence type="ECO:0000256" key="2">
    <source>
        <dbReference type="ARBA" id="ARBA00008622"/>
    </source>
</evidence>
<dbReference type="Proteomes" id="UP000316545">
    <property type="component" value="Unassembled WGS sequence"/>
</dbReference>
<dbReference type="PANTHER" id="PTHR30485:SF0">
    <property type="entry name" value="NI_FE-HYDROGENASE 1 B-TYPE CYTOCHROME SUBUNIT-RELATED"/>
    <property type="match status" value="1"/>
</dbReference>
<evidence type="ECO:0000256" key="7">
    <source>
        <dbReference type="ARBA" id="ARBA00022723"/>
    </source>
</evidence>
<keyword evidence="11 13" id="KW-0472">Membrane</keyword>
<keyword evidence="4" id="KW-1003">Cell membrane</keyword>
<dbReference type="PROSITE" id="PS00883">
    <property type="entry name" value="NI_HGENASE_CYTB_2"/>
    <property type="match status" value="1"/>
</dbReference>
<evidence type="ECO:0000256" key="10">
    <source>
        <dbReference type="ARBA" id="ARBA00023004"/>
    </source>
</evidence>
<sequence length="245" mass="27984">MSEASLGTHKAGTHKAGTHKEEAVYVYEAPVRLWHWANAAAILVLCVTGYLIGSPPPSIHGEPSAHFLFGWIRFLHFSAGQILVVGFVFRFYWSFVGNDHAREIFRPPVWRKSFWLGVIHEIRWYAMLEKAPKKYSGHNPLAILSMHVLFVWGTLFMIITGLALYGEGQGPGWIHRLFTSWVIPLFGQSQTVHTWHHMAMWVIVIFAIVHIYAAVREDIMSRQSIISSMFSGWRTFRDGGPTDEH</sequence>
<keyword evidence="5" id="KW-0349">Heme</keyword>
<evidence type="ECO:0000256" key="11">
    <source>
        <dbReference type="ARBA" id="ARBA00023136"/>
    </source>
</evidence>
<keyword evidence="9 13" id="KW-1133">Transmembrane helix</keyword>
<dbReference type="FunFam" id="1.20.950.20:FF:000003">
    <property type="entry name" value="Ni/Fe-hydrogenase 1 b-type cytochrome subunit"/>
    <property type="match status" value="1"/>
</dbReference>
<dbReference type="Pfam" id="PF01292">
    <property type="entry name" value="Ni_hydr_CYTB"/>
    <property type="match status" value="1"/>
</dbReference>
<dbReference type="GO" id="GO:0020037">
    <property type="term" value="F:heme binding"/>
    <property type="evidence" value="ECO:0007669"/>
    <property type="project" value="TreeGrafter"/>
</dbReference>
<proteinExistence type="inferred from homology"/>
<evidence type="ECO:0000313" key="16">
    <source>
        <dbReference type="Proteomes" id="UP000316545"/>
    </source>
</evidence>
<feature type="transmembrane region" description="Helical" evidence="13">
    <location>
        <begin position="141"/>
        <end position="165"/>
    </location>
</feature>
<dbReference type="RefSeq" id="WP_186464159.1">
    <property type="nucleotide sequence ID" value="NZ_JAYNFR010000010.1"/>
</dbReference>
<dbReference type="GO" id="GO:0022904">
    <property type="term" value="P:respiratory electron transport chain"/>
    <property type="evidence" value="ECO:0007669"/>
    <property type="project" value="InterPro"/>
</dbReference>
<keyword evidence="7" id="KW-0479">Metal-binding</keyword>
<dbReference type="NCBIfam" id="TIGR02125">
    <property type="entry name" value="CytB-hydogenase"/>
    <property type="match status" value="1"/>
</dbReference>
<dbReference type="PANTHER" id="PTHR30485">
    <property type="entry name" value="NI/FE-HYDROGENASE 1 B-TYPE CYTOCHROME SUBUNIT"/>
    <property type="match status" value="1"/>
</dbReference>
<dbReference type="GO" id="GO:0005886">
    <property type="term" value="C:plasma membrane"/>
    <property type="evidence" value="ECO:0007669"/>
    <property type="project" value="UniProtKB-SubCell"/>
</dbReference>
<evidence type="ECO:0000256" key="12">
    <source>
        <dbReference type="ARBA" id="ARBA00072962"/>
    </source>
</evidence>
<evidence type="ECO:0000256" key="13">
    <source>
        <dbReference type="SAM" id="Phobius"/>
    </source>
</evidence>
<accession>A0A560GDZ7</accession>
<keyword evidence="16" id="KW-1185">Reference proteome</keyword>
<evidence type="ECO:0000259" key="14">
    <source>
        <dbReference type="Pfam" id="PF01292"/>
    </source>
</evidence>
<evidence type="ECO:0000313" key="15">
    <source>
        <dbReference type="EMBL" id="TWB32137.1"/>
    </source>
</evidence>
<dbReference type="GO" id="GO:0009055">
    <property type="term" value="F:electron transfer activity"/>
    <property type="evidence" value="ECO:0007669"/>
    <property type="project" value="InterPro"/>
</dbReference>
<keyword evidence="8" id="KW-0249">Electron transport</keyword>
<dbReference type="PRINTS" id="PR00161">
    <property type="entry name" value="NIHGNASECYTB"/>
</dbReference>
<dbReference type="GO" id="GO:0005506">
    <property type="term" value="F:iron ion binding"/>
    <property type="evidence" value="ECO:0007669"/>
    <property type="project" value="InterPro"/>
</dbReference>
<name>A0A560GDZ7_9PROT</name>
<evidence type="ECO:0000256" key="5">
    <source>
        <dbReference type="ARBA" id="ARBA00022617"/>
    </source>
</evidence>
<dbReference type="Gene3D" id="1.20.950.20">
    <property type="entry name" value="Transmembrane di-heme cytochromes, Chain C"/>
    <property type="match status" value="1"/>
</dbReference>
<evidence type="ECO:0000256" key="1">
    <source>
        <dbReference type="ARBA" id="ARBA00004651"/>
    </source>
</evidence>
<dbReference type="InterPro" id="IPR000516">
    <property type="entry name" value="Ni-dep_Hydgase_cyt-B"/>
</dbReference>
<dbReference type="InterPro" id="IPR011577">
    <property type="entry name" value="Cyt_b561_bac/Ni-Hgenase"/>
</dbReference>
<keyword evidence="10" id="KW-0408">Iron</keyword>
<dbReference type="InterPro" id="IPR016174">
    <property type="entry name" value="Di-haem_cyt_TM"/>
</dbReference>
<feature type="transmembrane region" description="Helical" evidence="13">
    <location>
        <begin position="195"/>
        <end position="215"/>
    </location>
</feature>
<reference evidence="15 16" key="1">
    <citation type="submission" date="2019-06" db="EMBL/GenBank/DDBJ databases">
        <title>Genomic Encyclopedia of Type Strains, Phase IV (KMG-V): Genome sequencing to study the core and pangenomes of soil and plant-associated prokaryotes.</title>
        <authorList>
            <person name="Whitman W."/>
        </authorList>
    </citation>
    <scope>NUCLEOTIDE SEQUENCE [LARGE SCALE GENOMIC DNA]</scope>
    <source>
        <strain evidence="15 16">BR 11865</strain>
    </source>
</reference>
<protein>
    <recommendedName>
        <fullName evidence="12">Probable Ni/Fe-hydrogenase B-type cytochrome subunit</fullName>
    </recommendedName>
</protein>
<dbReference type="AlphaFoldDB" id="A0A560GDZ7"/>
<comment type="similarity">
    <text evidence="2">Belongs to the HupC/HyaC/HydC family.</text>
</comment>
<dbReference type="InterPro" id="IPR051542">
    <property type="entry name" value="Hydrogenase_cytochrome"/>
</dbReference>
<comment type="subcellular location">
    <subcellularLocation>
        <location evidence="1">Cell membrane</location>
        <topology evidence="1">Multi-pass membrane protein</topology>
    </subcellularLocation>
</comment>
<comment type="caution">
    <text evidence="15">The sequence shown here is derived from an EMBL/GenBank/DDBJ whole genome shotgun (WGS) entry which is preliminary data.</text>
</comment>
<organism evidence="15 16">
    <name type="scientific">Nitrospirillum amazonense</name>
    <dbReference type="NCBI Taxonomy" id="28077"/>
    <lineage>
        <taxon>Bacteria</taxon>
        <taxon>Pseudomonadati</taxon>
        <taxon>Pseudomonadota</taxon>
        <taxon>Alphaproteobacteria</taxon>
        <taxon>Rhodospirillales</taxon>
        <taxon>Azospirillaceae</taxon>
        <taxon>Nitrospirillum</taxon>
    </lineage>
</organism>
<feature type="transmembrane region" description="Helical" evidence="13">
    <location>
        <begin position="74"/>
        <end position="93"/>
    </location>
</feature>
<feature type="domain" description="Cytochrome b561 bacterial/Ni-hydrogenase" evidence="14">
    <location>
        <begin position="26"/>
        <end position="232"/>
    </location>
</feature>
<evidence type="ECO:0000256" key="9">
    <source>
        <dbReference type="ARBA" id="ARBA00022989"/>
    </source>
</evidence>
<dbReference type="SUPFAM" id="SSF81342">
    <property type="entry name" value="Transmembrane di-heme cytochromes"/>
    <property type="match status" value="1"/>
</dbReference>
<evidence type="ECO:0000256" key="8">
    <source>
        <dbReference type="ARBA" id="ARBA00022982"/>
    </source>
</evidence>
<keyword evidence="3" id="KW-0813">Transport</keyword>
<evidence type="ECO:0000256" key="3">
    <source>
        <dbReference type="ARBA" id="ARBA00022448"/>
    </source>
</evidence>